<name>A0A8J2KPT5_9HEXA</name>
<dbReference type="PANTHER" id="PTHR33481">
    <property type="entry name" value="REVERSE TRANSCRIPTASE"/>
    <property type="match status" value="1"/>
</dbReference>
<sequence length="418" mass="47515">MEDLPTVARVSKFIKNAGPAHPNRIQVPCGDDLVEPEGIPERLLEVTFPSDENYKELNIRRNSVYHPETVPWITASTVTRELDSFRPLKAPGPNGIYPAQLQPGRILLADYLPAIYWACLQLGYVPNRWREARVVFLPKPGKKDYRTASAWRPVSLTSFQLKGMEKDSLLGTLRRLRMSSGLLCQAYADDVAVLARGLHEYAVIDTVDRALGIIGDWCLDMGLRLNVTKTEITNGVRSMENCRRMVSKVSGLRPYQMLWVYRAVIRPVIEYAVVVWVNTLSVGSCRDKLNTLQRCAELLITGGLNSFSGTALDCLTGLLPLWLHLEGSAIMARQRLKRNGHWYYNGHTCGHGKIITQLAKMTPELEMPGDDIRVRVERLYEVCIRRREDWYRDLSLDHPEDIMTYTDDVHMEISGSQF</sequence>
<dbReference type="Proteomes" id="UP000708208">
    <property type="component" value="Unassembled WGS sequence"/>
</dbReference>
<evidence type="ECO:0000313" key="1">
    <source>
        <dbReference type="EMBL" id="CAG7818450.1"/>
    </source>
</evidence>
<protein>
    <recommendedName>
        <fullName evidence="3">Reverse transcriptase domain-containing protein</fullName>
    </recommendedName>
</protein>
<comment type="caution">
    <text evidence="1">The sequence shown here is derived from an EMBL/GenBank/DDBJ whole genome shotgun (WGS) entry which is preliminary data.</text>
</comment>
<organism evidence="1 2">
    <name type="scientific">Allacma fusca</name>
    <dbReference type="NCBI Taxonomy" id="39272"/>
    <lineage>
        <taxon>Eukaryota</taxon>
        <taxon>Metazoa</taxon>
        <taxon>Ecdysozoa</taxon>
        <taxon>Arthropoda</taxon>
        <taxon>Hexapoda</taxon>
        <taxon>Collembola</taxon>
        <taxon>Symphypleona</taxon>
        <taxon>Sminthuridae</taxon>
        <taxon>Allacma</taxon>
    </lineage>
</organism>
<gene>
    <name evidence="1" type="ORF">AFUS01_LOCUS28956</name>
</gene>
<dbReference type="PANTHER" id="PTHR33481:SF1">
    <property type="entry name" value="ENDONUCLEASE_EXONUCLEASE_PHOSPHATASE DOMAIN-CONTAINING PROTEIN-RELATED"/>
    <property type="match status" value="1"/>
</dbReference>
<reference evidence="1" key="1">
    <citation type="submission" date="2021-06" db="EMBL/GenBank/DDBJ databases">
        <authorList>
            <person name="Hodson N. C."/>
            <person name="Mongue J. A."/>
            <person name="Jaron S. K."/>
        </authorList>
    </citation>
    <scope>NUCLEOTIDE SEQUENCE</scope>
</reference>
<evidence type="ECO:0008006" key="3">
    <source>
        <dbReference type="Google" id="ProtNLM"/>
    </source>
</evidence>
<proteinExistence type="predicted"/>
<evidence type="ECO:0000313" key="2">
    <source>
        <dbReference type="Proteomes" id="UP000708208"/>
    </source>
</evidence>
<accession>A0A8J2KPT5</accession>
<dbReference type="OrthoDB" id="5419617at2759"/>
<dbReference type="EMBL" id="CAJVCH010421385">
    <property type="protein sequence ID" value="CAG7818450.1"/>
    <property type="molecule type" value="Genomic_DNA"/>
</dbReference>
<keyword evidence="2" id="KW-1185">Reference proteome</keyword>
<dbReference type="AlphaFoldDB" id="A0A8J2KPT5"/>